<dbReference type="InParanoid" id="B4LIJ9"/>
<dbReference type="eggNOG" id="ENOG502TBM4">
    <property type="taxonomic scope" value="Eukaryota"/>
</dbReference>
<dbReference type="OrthoDB" id="7829935at2759"/>
<name>B4LIJ9_DROVI</name>
<dbReference type="KEGG" id="dvi:6624952"/>
<sequence length="63" mass="6745">MTPKFLIYLTLVAMLVVFSAPAAEGTFILLACLARSPFCPFRSTTPICPGTGSTYSPITRECA</sequence>
<feature type="chain" id="PRO_5002816158" evidence="1">
    <location>
        <begin position="26"/>
        <end position="63"/>
    </location>
</feature>
<accession>B4LIJ9</accession>
<dbReference type="AlphaFoldDB" id="B4LIJ9"/>
<protein>
    <submittedName>
        <fullName evidence="2">Uncharacterized protein</fullName>
    </submittedName>
</protein>
<dbReference type="OMA" id="PITRECA"/>
<dbReference type="HOGENOM" id="CLU_2888090_0_0_1"/>
<organism evidence="2 3">
    <name type="scientific">Drosophila virilis</name>
    <name type="common">Fruit fly</name>
    <dbReference type="NCBI Taxonomy" id="7244"/>
    <lineage>
        <taxon>Eukaryota</taxon>
        <taxon>Metazoa</taxon>
        <taxon>Ecdysozoa</taxon>
        <taxon>Arthropoda</taxon>
        <taxon>Hexapoda</taxon>
        <taxon>Insecta</taxon>
        <taxon>Pterygota</taxon>
        <taxon>Neoptera</taxon>
        <taxon>Endopterygota</taxon>
        <taxon>Diptera</taxon>
        <taxon>Brachycera</taxon>
        <taxon>Muscomorpha</taxon>
        <taxon>Ephydroidea</taxon>
        <taxon>Drosophilidae</taxon>
        <taxon>Drosophila</taxon>
    </lineage>
</organism>
<reference evidence="2 3" key="1">
    <citation type="journal article" date="2007" name="Nature">
        <title>Evolution of genes and genomes on the Drosophila phylogeny.</title>
        <authorList>
            <consortium name="Drosophila 12 Genomes Consortium"/>
            <person name="Clark A.G."/>
            <person name="Eisen M.B."/>
            <person name="Smith D.R."/>
            <person name="Bergman C.M."/>
            <person name="Oliver B."/>
            <person name="Markow T.A."/>
            <person name="Kaufman T.C."/>
            <person name="Kellis M."/>
            <person name="Gelbart W."/>
            <person name="Iyer V.N."/>
            <person name="Pollard D.A."/>
            <person name="Sackton T.B."/>
            <person name="Larracuente A.M."/>
            <person name="Singh N.D."/>
            <person name="Abad J.P."/>
            <person name="Abt D.N."/>
            <person name="Adryan B."/>
            <person name="Aguade M."/>
            <person name="Akashi H."/>
            <person name="Anderson W.W."/>
            <person name="Aquadro C.F."/>
            <person name="Ardell D.H."/>
            <person name="Arguello R."/>
            <person name="Artieri C.G."/>
            <person name="Barbash D.A."/>
            <person name="Barker D."/>
            <person name="Barsanti P."/>
            <person name="Batterham P."/>
            <person name="Batzoglou S."/>
            <person name="Begun D."/>
            <person name="Bhutkar A."/>
            <person name="Blanco E."/>
            <person name="Bosak S.A."/>
            <person name="Bradley R.K."/>
            <person name="Brand A.D."/>
            <person name="Brent M.R."/>
            <person name="Brooks A.N."/>
            <person name="Brown R.H."/>
            <person name="Butlin R.K."/>
            <person name="Caggese C."/>
            <person name="Calvi B.R."/>
            <person name="Bernardo de Carvalho A."/>
            <person name="Caspi A."/>
            <person name="Castrezana S."/>
            <person name="Celniker S.E."/>
            <person name="Chang J.L."/>
            <person name="Chapple C."/>
            <person name="Chatterji S."/>
            <person name="Chinwalla A."/>
            <person name="Civetta A."/>
            <person name="Clifton S.W."/>
            <person name="Comeron J.M."/>
            <person name="Costello J.C."/>
            <person name="Coyne J.A."/>
            <person name="Daub J."/>
            <person name="David R.G."/>
            <person name="Delcher A.L."/>
            <person name="Delehaunty K."/>
            <person name="Do C.B."/>
            <person name="Ebling H."/>
            <person name="Edwards K."/>
            <person name="Eickbush T."/>
            <person name="Evans J.D."/>
            <person name="Filipski A."/>
            <person name="Findeiss S."/>
            <person name="Freyhult E."/>
            <person name="Fulton L."/>
            <person name="Fulton R."/>
            <person name="Garcia A.C."/>
            <person name="Gardiner A."/>
            <person name="Garfield D.A."/>
            <person name="Garvin B.E."/>
            <person name="Gibson G."/>
            <person name="Gilbert D."/>
            <person name="Gnerre S."/>
            <person name="Godfrey J."/>
            <person name="Good R."/>
            <person name="Gotea V."/>
            <person name="Gravely B."/>
            <person name="Greenberg A.J."/>
            <person name="Griffiths-Jones S."/>
            <person name="Gross S."/>
            <person name="Guigo R."/>
            <person name="Gustafson E.A."/>
            <person name="Haerty W."/>
            <person name="Hahn M.W."/>
            <person name="Halligan D.L."/>
            <person name="Halpern A.L."/>
            <person name="Halter G.M."/>
            <person name="Han M.V."/>
            <person name="Heger A."/>
            <person name="Hillier L."/>
            <person name="Hinrichs A.S."/>
            <person name="Holmes I."/>
            <person name="Hoskins R.A."/>
            <person name="Hubisz M.J."/>
            <person name="Hultmark D."/>
            <person name="Huntley M.A."/>
            <person name="Jaffe D.B."/>
            <person name="Jagadeeshan S."/>
            <person name="Jeck W.R."/>
            <person name="Johnson J."/>
            <person name="Jones C.D."/>
            <person name="Jordan W.C."/>
            <person name="Karpen G.H."/>
            <person name="Kataoka E."/>
            <person name="Keightley P.D."/>
            <person name="Kheradpour P."/>
            <person name="Kirkness E.F."/>
            <person name="Koerich L.B."/>
            <person name="Kristiansen K."/>
            <person name="Kudrna D."/>
            <person name="Kulathinal R.J."/>
            <person name="Kumar S."/>
            <person name="Kwok R."/>
            <person name="Lander E."/>
            <person name="Langley C.H."/>
            <person name="Lapoint R."/>
            <person name="Lazzaro B.P."/>
            <person name="Lee S.J."/>
            <person name="Levesque L."/>
            <person name="Li R."/>
            <person name="Lin C.F."/>
            <person name="Lin M.F."/>
            <person name="Lindblad-Toh K."/>
            <person name="Llopart A."/>
            <person name="Long M."/>
            <person name="Low L."/>
            <person name="Lozovsky E."/>
            <person name="Lu J."/>
            <person name="Luo M."/>
            <person name="Machado C.A."/>
            <person name="Makalowski W."/>
            <person name="Marzo M."/>
            <person name="Matsuda M."/>
            <person name="Matzkin L."/>
            <person name="McAllister B."/>
            <person name="McBride C.S."/>
            <person name="McKernan B."/>
            <person name="McKernan K."/>
            <person name="Mendez-Lago M."/>
            <person name="Minx P."/>
            <person name="Mollenhauer M.U."/>
            <person name="Montooth K."/>
            <person name="Mount S.M."/>
            <person name="Mu X."/>
            <person name="Myers E."/>
            <person name="Negre B."/>
            <person name="Newfeld S."/>
            <person name="Nielsen R."/>
            <person name="Noor M.A."/>
            <person name="O'Grady P."/>
            <person name="Pachter L."/>
            <person name="Papaceit M."/>
            <person name="Parisi M.J."/>
            <person name="Parisi M."/>
            <person name="Parts L."/>
            <person name="Pedersen J.S."/>
            <person name="Pesole G."/>
            <person name="Phillippy A.M."/>
            <person name="Ponting C.P."/>
            <person name="Pop M."/>
            <person name="Porcelli D."/>
            <person name="Powell J.R."/>
            <person name="Prohaska S."/>
            <person name="Pruitt K."/>
            <person name="Puig M."/>
            <person name="Quesneville H."/>
            <person name="Ram K.R."/>
            <person name="Rand D."/>
            <person name="Rasmussen M.D."/>
            <person name="Reed L.K."/>
            <person name="Reenan R."/>
            <person name="Reily A."/>
            <person name="Remington K.A."/>
            <person name="Rieger T.T."/>
            <person name="Ritchie M.G."/>
            <person name="Robin C."/>
            <person name="Rogers Y.H."/>
            <person name="Rohde C."/>
            <person name="Rozas J."/>
            <person name="Rubenfield M.J."/>
            <person name="Ruiz A."/>
            <person name="Russo S."/>
            <person name="Salzberg S.L."/>
            <person name="Sanchez-Gracia A."/>
            <person name="Saranga D.J."/>
            <person name="Sato H."/>
            <person name="Schaeffer S.W."/>
            <person name="Schatz M.C."/>
            <person name="Schlenke T."/>
            <person name="Schwartz R."/>
            <person name="Segarra C."/>
            <person name="Singh R.S."/>
            <person name="Sirot L."/>
            <person name="Sirota M."/>
            <person name="Sisneros N.B."/>
            <person name="Smith C.D."/>
            <person name="Smith T.F."/>
            <person name="Spieth J."/>
            <person name="Stage D.E."/>
            <person name="Stark A."/>
            <person name="Stephan W."/>
            <person name="Strausberg R.L."/>
            <person name="Strempel S."/>
            <person name="Sturgill D."/>
            <person name="Sutton G."/>
            <person name="Sutton G.G."/>
            <person name="Tao W."/>
            <person name="Teichmann S."/>
            <person name="Tobari Y.N."/>
            <person name="Tomimura Y."/>
            <person name="Tsolas J.M."/>
            <person name="Valente V.L."/>
            <person name="Venter E."/>
            <person name="Venter J.C."/>
            <person name="Vicario S."/>
            <person name="Vieira F.G."/>
            <person name="Vilella A.J."/>
            <person name="Villasante A."/>
            <person name="Walenz B."/>
            <person name="Wang J."/>
            <person name="Wasserman M."/>
            <person name="Watts T."/>
            <person name="Wilson D."/>
            <person name="Wilson R.K."/>
            <person name="Wing R.A."/>
            <person name="Wolfner M.F."/>
            <person name="Wong A."/>
            <person name="Wong G.K."/>
            <person name="Wu C.I."/>
            <person name="Wu G."/>
            <person name="Yamamoto D."/>
            <person name="Yang H.P."/>
            <person name="Yang S.P."/>
            <person name="Yorke J.A."/>
            <person name="Yoshida K."/>
            <person name="Zdobnov E."/>
            <person name="Zhang P."/>
            <person name="Zhang Y."/>
            <person name="Zimin A.V."/>
            <person name="Baldwin J."/>
            <person name="Abdouelleil A."/>
            <person name="Abdulkadir J."/>
            <person name="Abebe A."/>
            <person name="Abera B."/>
            <person name="Abreu J."/>
            <person name="Acer S.C."/>
            <person name="Aftuck L."/>
            <person name="Alexander A."/>
            <person name="An P."/>
            <person name="Anderson E."/>
            <person name="Anderson S."/>
            <person name="Arachi H."/>
            <person name="Azer M."/>
            <person name="Bachantsang P."/>
            <person name="Barry A."/>
            <person name="Bayul T."/>
            <person name="Berlin A."/>
            <person name="Bessette D."/>
            <person name="Bloom T."/>
            <person name="Blye J."/>
            <person name="Boguslavskiy L."/>
            <person name="Bonnet C."/>
            <person name="Boukhgalter B."/>
            <person name="Bourzgui I."/>
            <person name="Brown A."/>
            <person name="Cahill P."/>
            <person name="Channer S."/>
            <person name="Cheshatsang Y."/>
            <person name="Chuda L."/>
            <person name="Citroen M."/>
            <person name="Collymore A."/>
            <person name="Cooke P."/>
            <person name="Costello M."/>
            <person name="D'Aco K."/>
            <person name="Daza R."/>
            <person name="De Haan G."/>
            <person name="DeGray S."/>
            <person name="DeMaso C."/>
            <person name="Dhargay N."/>
            <person name="Dooley K."/>
            <person name="Dooley E."/>
            <person name="Doricent M."/>
            <person name="Dorje P."/>
            <person name="Dorjee K."/>
            <person name="Dupes A."/>
            <person name="Elong R."/>
            <person name="Falk J."/>
            <person name="Farina A."/>
            <person name="Faro S."/>
            <person name="Ferguson D."/>
            <person name="Fisher S."/>
            <person name="Foley C.D."/>
            <person name="Franke A."/>
            <person name="Friedrich D."/>
            <person name="Gadbois L."/>
            <person name="Gearin G."/>
            <person name="Gearin C.R."/>
            <person name="Giannoukos G."/>
            <person name="Goode T."/>
            <person name="Graham J."/>
            <person name="Grandbois E."/>
            <person name="Grewal S."/>
            <person name="Gyaltsen K."/>
            <person name="Hafez N."/>
            <person name="Hagos B."/>
            <person name="Hall J."/>
            <person name="Henson C."/>
            <person name="Hollinger A."/>
            <person name="Honan T."/>
            <person name="Huard M.D."/>
            <person name="Hughes L."/>
            <person name="Hurhula B."/>
            <person name="Husby M.E."/>
            <person name="Kamat A."/>
            <person name="Kanga B."/>
            <person name="Kashin S."/>
            <person name="Khazanovich D."/>
            <person name="Kisner P."/>
            <person name="Lance K."/>
            <person name="Lara M."/>
            <person name="Lee W."/>
            <person name="Lennon N."/>
            <person name="Letendre F."/>
            <person name="LeVine R."/>
            <person name="Lipovsky A."/>
            <person name="Liu X."/>
            <person name="Liu J."/>
            <person name="Liu S."/>
            <person name="Lokyitsang T."/>
            <person name="Lokyitsang Y."/>
            <person name="Lubonja R."/>
            <person name="Lui A."/>
            <person name="MacDonald P."/>
            <person name="Magnisalis V."/>
            <person name="Maru K."/>
            <person name="Matthews C."/>
            <person name="McCusker W."/>
            <person name="McDonough S."/>
            <person name="Mehta T."/>
            <person name="Meldrim J."/>
            <person name="Meneus L."/>
            <person name="Mihai O."/>
            <person name="Mihalev A."/>
            <person name="Mihova T."/>
            <person name="Mittelman R."/>
            <person name="Mlenga V."/>
            <person name="Montmayeur A."/>
            <person name="Mulrain L."/>
            <person name="Navidi A."/>
            <person name="Naylor J."/>
            <person name="Negash T."/>
            <person name="Nguyen T."/>
            <person name="Nguyen N."/>
            <person name="Nicol R."/>
            <person name="Norbu C."/>
            <person name="Norbu N."/>
            <person name="Novod N."/>
            <person name="O'Neill B."/>
            <person name="Osman S."/>
            <person name="Markiewicz E."/>
            <person name="Oyono O.L."/>
            <person name="Patti C."/>
            <person name="Phunkhang P."/>
            <person name="Pierre F."/>
            <person name="Priest M."/>
            <person name="Raghuraman S."/>
            <person name="Rege F."/>
            <person name="Reyes R."/>
            <person name="Rise C."/>
            <person name="Rogov P."/>
            <person name="Ross K."/>
            <person name="Ryan E."/>
            <person name="Settipalli S."/>
            <person name="Shea T."/>
            <person name="Sherpa N."/>
            <person name="Shi L."/>
            <person name="Shih D."/>
            <person name="Sparrow T."/>
            <person name="Spaulding J."/>
            <person name="Stalker J."/>
            <person name="Stange-Thomann N."/>
            <person name="Stavropoulos S."/>
            <person name="Stone C."/>
            <person name="Strader C."/>
            <person name="Tesfaye S."/>
            <person name="Thomson T."/>
            <person name="Thoulutsang Y."/>
            <person name="Thoulutsang D."/>
            <person name="Topham K."/>
            <person name="Topping I."/>
            <person name="Tsamla T."/>
            <person name="Vassiliev H."/>
            <person name="Vo A."/>
            <person name="Wangchuk T."/>
            <person name="Wangdi T."/>
            <person name="Weiand M."/>
            <person name="Wilkinson J."/>
            <person name="Wilson A."/>
            <person name="Yadav S."/>
            <person name="Young G."/>
            <person name="Yu Q."/>
            <person name="Zembek L."/>
            <person name="Zhong D."/>
            <person name="Zimmer A."/>
            <person name="Zwirko Z."/>
            <person name="Jaffe D.B."/>
            <person name="Alvarez P."/>
            <person name="Brockman W."/>
            <person name="Butler J."/>
            <person name="Chin C."/>
            <person name="Gnerre S."/>
            <person name="Grabherr M."/>
            <person name="Kleber M."/>
            <person name="Mauceli E."/>
            <person name="MacCallum I."/>
        </authorList>
    </citation>
    <scope>NUCLEOTIDE SEQUENCE [LARGE SCALE GENOMIC DNA]</scope>
    <source>
        <strain evidence="3">Tucson 15010-1051.87</strain>
    </source>
</reference>
<keyword evidence="1" id="KW-0732">Signal</keyword>
<dbReference type="Proteomes" id="UP000008792">
    <property type="component" value="Unassembled WGS sequence"/>
</dbReference>
<evidence type="ECO:0000256" key="1">
    <source>
        <dbReference type="SAM" id="SignalP"/>
    </source>
</evidence>
<proteinExistence type="predicted"/>
<dbReference type="PhylomeDB" id="B4LIJ9"/>
<dbReference type="EMBL" id="CH940648">
    <property type="protein sequence ID" value="EDW60369.1"/>
    <property type="molecule type" value="Genomic_DNA"/>
</dbReference>
<keyword evidence="3" id="KW-1185">Reference proteome</keyword>
<evidence type="ECO:0000313" key="2">
    <source>
        <dbReference type="EMBL" id="EDW60369.1"/>
    </source>
</evidence>
<gene>
    <name evidence="2" type="primary">Dvir\GJ20894</name>
    <name evidence="2" type="ORF">Dvir_GJ20894</name>
</gene>
<evidence type="ECO:0000313" key="3">
    <source>
        <dbReference type="Proteomes" id="UP000008792"/>
    </source>
</evidence>
<feature type="signal peptide" evidence="1">
    <location>
        <begin position="1"/>
        <end position="25"/>
    </location>
</feature>